<gene>
    <name evidence="8" type="primary">trxA</name>
    <name evidence="8" type="ORF">OH136_14190</name>
</gene>
<sequence length="304" mass="32235">MLELGQTQEPNTETHVKDVDEATFMQEVIEASQTVPVIVDFWAPWCGPCKTLGPGLEEAVNKAGGAVKMAKVDVDQNKQIAAQLQIQSIPTVYAFWQGQPIDGFQGALPPSEIGKFVEKVAAAGPGAPDGGLSDAIEAADAMFDAGELDDALQIYQAVTEEDPVNVGGHAGVIKSLVALGKADDAEATLNGIPAEIATDPQIEAVRAQIDLAKQAENAGPEAELKAAVEADPDNHQARFDLATALHAAGDTEGAVDMLLELFKRDREWNDGAAKAQLFTIFEALKPQDPIALNGRRKLSSMIFL</sequence>
<evidence type="ECO:0000256" key="1">
    <source>
        <dbReference type="ARBA" id="ARBA00008987"/>
    </source>
</evidence>
<dbReference type="EMBL" id="JAOYFC010000003">
    <property type="protein sequence ID" value="MCV6825708.1"/>
    <property type="molecule type" value="Genomic_DNA"/>
</dbReference>
<dbReference type="FunFam" id="3.40.30.10:FF:000001">
    <property type="entry name" value="Thioredoxin"/>
    <property type="match status" value="1"/>
</dbReference>
<evidence type="ECO:0000313" key="8">
    <source>
        <dbReference type="EMBL" id="MCV6825708.1"/>
    </source>
</evidence>
<accession>A0AAE3J0U6</accession>
<dbReference type="RefSeq" id="WP_263954643.1">
    <property type="nucleotide sequence ID" value="NZ_JAOYFC010000003.1"/>
</dbReference>
<dbReference type="CDD" id="cd02956">
    <property type="entry name" value="ybbN"/>
    <property type="match status" value="1"/>
</dbReference>
<dbReference type="SUPFAM" id="SSF48452">
    <property type="entry name" value="TPR-like"/>
    <property type="match status" value="1"/>
</dbReference>
<keyword evidence="3" id="KW-0249">Electron transport</keyword>
<dbReference type="GO" id="GO:0015035">
    <property type="term" value="F:protein-disulfide reductase activity"/>
    <property type="evidence" value="ECO:0007669"/>
    <property type="project" value="UniProtKB-UniRule"/>
</dbReference>
<comment type="caution">
    <text evidence="8">The sequence shown here is derived from an EMBL/GenBank/DDBJ whole genome shotgun (WGS) entry which is preliminary data.</text>
</comment>
<evidence type="ECO:0000256" key="3">
    <source>
        <dbReference type="ARBA" id="ARBA00022982"/>
    </source>
</evidence>
<keyword evidence="5" id="KW-0676">Redox-active center</keyword>
<dbReference type="Pfam" id="PF14559">
    <property type="entry name" value="TPR_19"/>
    <property type="match status" value="1"/>
</dbReference>
<dbReference type="InterPro" id="IPR013766">
    <property type="entry name" value="Thioredoxin_domain"/>
</dbReference>
<dbReference type="GO" id="GO:0006950">
    <property type="term" value="P:response to stress"/>
    <property type="evidence" value="ECO:0007669"/>
    <property type="project" value="UniProtKB-ARBA"/>
</dbReference>
<evidence type="ECO:0000259" key="7">
    <source>
        <dbReference type="PROSITE" id="PS51352"/>
    </source>
</evidence>
<keyword evidence="2" id="KW-0813">Transport</keyword>
<dbReference type="Gene3D" id="3.40.30.10">
    <property type="entry name" value="Glutaredoxin"/>
    <property type="match status" value="1"/>
</dbReference>
<comment type="similarity">
    <text evidence="1">Belongs to the thioredoxin family.</text>
</comment>
<feature type="domain" description="Thioredoxin" evidence="7">
    <location>
        <begin position="2"/>
        <end position="122"/>
    </location>
</feature>
<dbReference type="InterPro" id="IPR017937">
    <property type="entry name" value="Thioredoxin_CS"/>
</dbReference>
<dbReference type="PANTHER" id="PTHR45663">
    <property type="entry name" value="GEO12009P1"/>
    <property type="match status" value="1"/>
</dbReference>
<dbReference type="GO" id="GO:0005829">
    <property type="term" value="C:cytosol"/>
    <property type="evidence" value="ECO:0007669"/>
    <property type="project" value="TreeGrafter"/>
</dbReference>
<evidence type="ECO:0000256" key="5">
    <source>
        <dbReference type="ARBA" id="ARBA00023284"/>
    </source>
</evidence>
<proteinExistence type="inferred from homology"/>
<evidence type="ECO:0000256" key="6">
    <source>
        <dbReference type="NCBIfam" id="TIGR01068"/>
    </source>
</evidence>
<dbReference type="InterPro" id="IPR036249">
    <property type="entry name" value="Thioredoxin-like_sf"/>
</dbReference>
<dbReference type="PRINTS" id="PR00421">
    <property type="entry name" value="THIOREDOXIN"/>
</dbReference>
<dbReference type="PANTHER" id="PTHR45663:SF11">
    <property type="entry name" value="GEO12009P1"/>
    <property type="match status" value="1"/>
</dbReference>
<dbReference type="Pfam" id="PF00085">
    <property type="entry name" value="Thioredoxin"/>
    <property type="match status" value="1"/>
</dbReference>
<keyword evidence="9" id="KW-1185">Reference proteome</keyword>
<dbReference type="SUPFAM" id="SSF52833">
    <property type="entry name" value="Thioredoxin-like"/>
    <property type="match status" value="1"/>
</dbReference>
<reference evidence="8" key="1">
    <citation type="submission" date="2022-10" db="EMBL/GenBank/DDBJ databases">
        <authorList>
            <person name="Yue Y."/>
        </authorList>
    </citation>
    <scope>NUCLEOTIDE SEQUENCE</scope>
    <source>
        <strain evidence="8">Z654</strain>
    </source>
</reference>
<dbReference type="GO" id="GO:0045454">
    <property type="term" value="P:cell redox homeostasis"/>
    <property type="evidence" value="ECO:0007669"/>
    <property type="project" value="TreeGrafter"/>
</dbReference>
<evidence type="ECO:0000256" key="2">
    <source>
        <dbReference type="ARBA" id="ARBA00022448"/>
    </source>
</evidence>
<dbReference type="Gene3D" id="1.25.40.10">
    <property type="entry name" value="Tetratricopeptide repeat domain"/>
    <property type="match status" value="2"/>
</dbReference>
<protein>
    <recommendedName>
        <fullName evidence="6">Thioredoxin</fullName>
    </recommendedName>
</protein>
<evidence type="ECO:0000313" key="9">
    <source>
        <dbReference type="Proteomes" id="UP001208041"/>
    </source>
</evidence>
<dbReference type="InterPro" id="IPR005746">
    <property type="entry name" value="Thioredoxin"/>
</dbReference>
<evidence type="ECO:0000256" key="4">
    <source>
        <dbReference type="ARBA" id="ARBA00023157"/>
    </source>
</evidence>
<dbReference type="InterPro" id="IPR011990">
    <property type="entry name" value="TPR-like_helical_dom_sf"/>
</dbReference>
<dbReference type="Pfam" id="PF14561">
    <property type="entry name" value="TPR_20"/>
    <property type="match status" value="1"/>
</dbReference>
<dbReference type="PROSITE" id="PS00194">
    <property type="entry name" value="THIOREDOXIN_1"/>
    <property type="match status" value="1"/>
</dbReference>
<keyword evidence="4" id="KW-1015">Disulfide bond</keyword>
<name>A0AAE3J0U6_9RHOB</name>
<dbReference type="AlphaFoldDB" id="A0AAE3J0U6"/>
<dbReference type="PROSITE" id="PS51352">
    <property type="entry name" value="THIOREDOXIN_2"/>
    <property type="match status" value="1"/>
</dbReference>
<dbReference type="Proteomes" id="UP001208041">
    <property type="component" value="Unassembled WGS sequence"/>
</dbReference>
<dbReference type="NCBIfam" id="TIGR01068">
    <property type="entry name" value="thioredoxin"/>
    <property type="match status" value="1"/>
</dbReference>
<organism evidence="8 9">
    <name type="scientific">Halocynthiibacter halioticoli</name>
    <dbReference type="NCBI Taxonomy" id="2986804"/>
    <lineage>
        <taxon>Bacteria</taxon>
        <taxon>Pseudomonadati</taxon>
        <taxon>Pseudomonadota</taxon>
        <taxon>Alphaproteobacteria</taxon>
        <taxon>Rhodobacterales</taxon>
        <taxon>Paracoccaceae</taxon>
        <taxon>Halocynthiibacter</taxon>
    </lineage>
</organism>